<feature type="compositionally biased region" description="Polar residues" evidence="1">
    <location>
        <begin position="60"/>
        <end position="77"/>
    </location>
</feature>
<protein>
    <submittedName>
        <fullName evidence="2">Uncharacterized protein</fullName>
    </submittedName>
</protein>
<feature type="compositionally biased region" description="Polar residues" evidence="1">
    <location>
        <begin position="20"/>
        <end position="30"/>
    </location>
</feature>
<gene>
    <name evidence="2" type="ORF">PMIN01_03694</name>
</gene>
<comment type="caution">
    <text evidence="2">The sequence shown here is derived from an EMBL/GenBank/DDBJ whole genome shotgun (WGS) entry which is preliminary data.</text>
</comment>
<dbReference type="AlphaFoldDB" id="A0A9P6GML0"/>
<keyword evidence="3" id="KW-1185">Reference proteome</keyword>
<organism evidence="2 3">
    <name type="scientific">Paraphaeosphaeria minitans</name>
    <dbReference type="NCBI Taxonomy" id="565426"/>
    <lineage>
        <taxon>Eukaryota</taxon>
        <taxon>Fungi</taxon>
        <taxon>Dikarya</taxon>
        <taxon>Ascomycota</taxon>
        <taxon>Pezizomycotina</taxon>
        <taxon>Dothideomycetes</taxon>
        <taxon>Pleosporomycetidae</taxon>
        <taxon>Pleosporales</taxon>
        <taxon>Massarineae</taxon>
        <taxon>Didymosphaeriaceae</taxon>
        <taxon>Paraphaeosphaeria</taxon>
    </lineage>
</organism>
<evidence type="ECO:0000313" key="2">
    <source>
        <dbReference type="EMBL" id="KAF9738411.1"/>
    </source>
</evidence>
<dbReference type="Proteomes" id="UP000756921">
    <property type="component" value="Unassembled WGS sequence"/>
</dbReference>
<proteinExistence type="predicted"/>
<dbReference type="EMBL" id="WJXW01000003">
    <property type="protein sequence ID" value="KAF9738411.1"/>
    <property type="molecule type" value="Genomic_DNA"/>
</dbReference>
<name>A0A9P6GML0_9PLEO</name>
<evidence type="ECO:0000313" key="3">
    <source>
        <dbReference type="Proteomes" id="UP000756921"/>
    </source>
</evidence>
<evidence type="ECO:0000256" key="1">
    <source>
        <dbReference type="SAM" id="MobiDB-lite"/>
    </source>
</evidence>
<sequence length="89" mass="9286">MSNNVLPNANSHVAKDSEGLSMSTYKQSQPADPALGPIALEEQFLRHDDSVPAARGSDRTGGSKTGQSESTDSTVQGISAARDDNAMLP</sequence>
<feature type="region of interest" description="Disordered" evidence="1">
    <location>
        <begin position="1"/>
        <end position="89"/>
    </location>
</feature>
<accession>A0A9P6GML0</accession>
<reference evidence="2" key="1">
    <citation type="journal article" date="2020" name="Mol. Plant Microbe Interact.">
        <title>Genome Sequence of the Biocontrol Agent Coniothyrium minitans strain Conio (IMI 134523).</title>
        <authorList>
            <person name="Patel D."/>
            <person name="Shittu T.A."/>
            <person name="Baroncelli R."/>
            <person name="Muthumeenakshi S."/>
            <person name="Osborne T.H."/>
            <person name="Janganan T.K."/>
            <person name="Sreenivasaprasad S."/>
        </authorList>
    </citation>
    <scope>NUCLEOTIDE SEQUENCE</scope>
    <source>
        <strain evidence="2">Conio</strain>
    </source>
</reference>
<feature type="compositionally biased region" description="Polar residues" evidence="1">
    <location>
        <begin position="1"/>
        <end position="11"/>
    </location>
</feature>